<sequence length="210" mass="23504">MTSTMASSPEQASLNLTSKIICFIQCSPSMSKPADPDEMDKSCLDAAEMIVASLIENLPDTAYCYFTSNKDDPRVGEGLGEMLDRYYSKPLMEKREIEASSFLIIADRYDPEIPDIIKKARNDALVIPEKDSFPVIQIACLLMTEEPEVIRLYKKLDEIDGCSVGVKTYRQSMEIADTKRMMGEQESTQQTGDGQEGTKPVEDEEETTEN</sequence>
<protein>
    <submittedName>
        <fullName evidence="2">Uncharacterized protein</fullName>
    </submittedName>
</protein>
<evidence type="ECO:0000313" key="3">
    <source>
        <dbReference type="Proteomes" id="UP001174934"/>
    </source>
</evidence>
<accession>A0AA39X6R1</accession>
<evidence type="ECO:0000256" key="1">
    <source>
        <dbReference type="SAM" id="MobiDB-lite"/>
    </source>
</evidence>
<name>A0AA39X6R1_9PEZI</name>
<dbReference type="AlphaFoldDB" id="A0AA39X6R1"/>
<evidence type="ECO:0000313" key="2">
    <source>
        <dbReference type="EMBL" id="KAK0628293.1"/>
    </source>
</evidence>
<feature type="region of interest" description="Disordered" evidence="1">
    <location>
        <begin position="178"/>
        <end position="210"/>
    </location>
</feature>
<proteinExistence type="predicted"/>
<keyword evidence="3" id="KW-1185">Reference proteome</keyword>
<dbReference type="EMBL" id="JAULSR010000002">
    <property type="protein sequence ID" value="KAK0628293.1"/>
    <property type="molecule type" value="Genomic_DNA"/>
</dbReference>
<comment type="caution">
    <text evidence="2">The sequence shown here is derived from an EMBL/GenBank/DDBJ whole genome shotgun (WGS) entry which is preliminary data.</text>
</comment>
<reference evidence="2" key="1">
    <citation type="submission" date="2023-06" db="EMBL/GenBank/DDBJ databases">
        <title>Genome-scale phylogeny and comparative genomics of the fungal order Sordariales.</title>
        <authorList>
            <consortium name="Lawrence Berkeley National Laboratory"/>
            <person name="Hensen N."/>
            <person name="Bonometti L."/>
            <person name="Westerberg I."/>
            <person name="Brannstrom I.O."/>
            <person name="Guillou S."/>
            <person name="Cros-Aarteil S."/>
            <person name="Calhoun S."/>
            <person name="Haridas S."/>
            <person name="Kuo A."/>
            <person name="Mondo S."/>
            <person name="Pangilinan J."/>
            <person name="Riley R."/>
            <person name="LaButti K."/>
            <person name="Andreopoulos B."/>
            <person name="Lipzen A."/>
            <person name="Chen C."/>
            <person name="Yanf M."/>
            <person name="Daum C."/>
            <person name="Ng V."/>
            <person name="Clum A."/>
            <person name="Steindorff A."/>
            <person name="Ohm R."/>
            <person name="Martin F."/>
            <person name="Silar P."/>
            <person name="Natvig D."/>
            <person name="Lalanne C."/>
            <person name="Gautier V."/>
            <person name="Ament-velasquez S.L."/>
            <person name="Kruys A."/>
            <person name="Hutchinson M.I."/>
            <person name="Powell A.J."/>
            <person name="Barry K."/>
            <person name="Miller A.N."/>
            <person name="Grigoriev I.V."/>
            <person name="Debuchy R."/>
            <person name="Gladieux P."/>
            <person name="Thoren M.H."/>
            <person name="Johannesson H."/>
        </authorList>
    </citation>
    <scope>NUCLEOTIDE SEQUENCE</scope>
    <source>
        <strain evidence="2">SMH3391-2</strain>
    </source>
</reference>
<organism evidence="2 3">
    <name type="scientific">Bombardia bombarda</name>
    <dbReference type="NCBI Taxonomy" id="252184"/>
    <lineage>
        <taxon>Eukaryota</taxon>
        <taxon>Fungi</taxon>
        <taxon>Dikarya</taxon>
        <taxon>Ascomycota</taxon>
        <taxon>Pezizomycotina</taxon>
        <taxon>Sordariomycetes</taxon>
        <taxon>Sordariomycetidae</taxon>
        <taxon>Sordariales</taxon>
        <taxon>Lasiosphaeriaceae</taxon>
        <taxon>Bombardia</taxon>
    </lineage>
</organism>
<gene>
    <name evidence="2" type="ORF">B0T17DRAFT_596909</name>
</gene>
<dbReference type="Proteomes" id="UP001174934">
    <property type="component" value="Unassembled WGS sequence"/>
</dbReference>